<dbReference type="AlphaFoldDB" id="A0A918XWQ5"/>
<dbReference type="Proteomes" id="UP000630353">
    <property type="component" value="Unassembled WGS sequence"/>
</dbReference>
<keyword evidence="5" id="KW-1185">Reference proteome</keyword>
<evidence type="ECO:0000313" key="5">
    <source>
        <dbReference type="Proteomes" id="UP000630353"/>
    </source>
</evidence>
<gene>
    <name evidence="4" type="ORF">GCM10017083_44680</name>
</gene>
<reference evidence="4" key="2">
    <citation type="submission" date="2020-09" db="EMBL/GenBank/DDBJ databases">
        <authorList>
            <person name="Sun Q."/>
            <person name="Kim S."/>
        </authorList>
    </citation>
    <scope>NUCLEOTIDE SEQUENCE</scope>
    <source>
        <strain evidence="4">KCTC 42651</strain>
    </source>
</reference>
<dbReference type="InterPro" id="IPR041699">
    <property type="entry name" value="AAA_32"/>
</dbReference>
<dbReference type="InterPro" id="IPR046843">
    <property type="entry name" value="LonB_AAA-LID"/>
</dbReference>
<dbReference type="InterPro" id="IPR020568">
    <property type="entry name" value="Ribosomal_Su5_D2-typ_SF"/>
</dbReference>
<dbReference type="Pfam" id="PF05362">
    <property type="entry name" value="Lon_C"/>
    <property type="match status" value="1"/>
</dbReference>
<dbReference type="GO" id="GO:0006508">
    <property type="term" value="P:proteolysis"/>
    <property type="evidence" value="ECO:0007669"/>
    <property type="project" value="UniProtKB-KW"/>
</dbReference>
<dbReference type="PANTHER" id="PTHR10046">
    <property type="entry name" value="ATP DEPENDENT LON PROTEASE FAMILY MEMBER"/>
    <property type="match status" value="1"/>
</dbReference>
<dbReference type="Gene3D" id="3.30.230.10">
    <property type="match status" value="1"/>
</dbReference>
<feature type="active site" evidence="2">
    <location>
        <position position="658"/>
    </location>
</feature>
<dbReference type="PRINTS" id="PR00830">
    <property type="entry name" value="ENDOLAPTASE"/>
</dbReference>
<feature type="active site" evidence="2">
    <location>
        <position position="701"/>
    </location>
</feature>
<dbReference type="InterPro" id="IPR046844">
    <property type="entry name" value="Lon-like_helical"/>
</dbReference>
<evidence type="ECO:0000259" key="3">
    <source>
        <dbReference type="PROSITE" id="PS51786"/>
    </source>
</evidence>
<dbReference type="InterPro" id="IPR008269">
    <property type="entry name" value="Lon_proteolytic"/>
</dbReference>
<dbReference type="Gene3D" id="3.40.50.300">
    <property type="entry name" value="P-loop containing nucleotide triphosphate hydrolases"/>
    <property type="match status" value="2"/>
</dbReference>
<dbReference type="GO" id="GO:0005524">
    <property type="term" value="F:ATP binding"/>
    <property type="evidence" value="ECO:0007669"/>
    <property type="project" value="InterPro"/>
</dbReference>
<keyword evidence="1 2" id="KW-0645">Protease</keyword>
<keyword evidence="2" id="KW-0720">Serine protease</keyword>
<keyword evidence="2" id="KW-0378">Hydrolase</keyword>
<dbReference type="EMBL" id="BMZS01000011">
    <property type="protein sequence ID" value="GHD59750.1"/>
    <property type="molecule type" value="Genomic_DNA"/>
</dbReference>
<dbReference type="GO" id="GO:0004176">
    <property type="term" value="F:ATP-dependent peptidase activity"/>
    <property type="evidence" value="ECO:0007669"/>
    <property type="project" value="UniProtKB-UniRule"/>
</dbReference>
<evidence type="ECO:0000256" key="1">
    <source>
        <dbReference type="ARBA" id="ARBA00022670"/>
    </source>
</evidence>
<name>A0A918XWQ5_9PROT</name>
<comment type="catalytic activity">
    <reaction evidence="2">
        <text>Hydrolysis of proteins in presence of ATP.</text>
        <dbReference type="EC" id="3.4.21.53"/>
    </reaction>
</comment>
<accession>A0A918XWQ5</accession>
<evidence type="ECO:0000256" key="2">
    <source>
        <dbReference type="PROSITE-ProRule" id="PRU01122"/>
    </source>
</evidence>
<feature type="domain" description="Lon proteolytic" evidence="3">
    <location>
        <begin position="568"/>
        <end position="763"/>
    </location>
</feature>
<dbReference type="PROSITE" id="PS51786">
    <property type="entry name" value="LON_PROTEOLYTIC"/>
    <property type="match status" value="1"/>
</dbReference>
<reference evidence="4" key="1">
    <citation type="journal article" date="2014" name="Int. J. Syst. Evol. Microbiol.">
        <title>Complete genome sequence of Corynebacterium casei LMG S-19264T (=DSM 44701T), isolated from a smear-ripened cheese.</title>
        <authorList>
            <consortium name="US DOE Joint Genome Institute (JGI-PGF)"/>
            <person name="Walter F."/>
            <person name="Albersmeier A."/>
            <person name="Kalinowski J."/>
            <person name="Ruckert C."/>
        </authorList>
    </citation>
    <scope>NUCLEOTIDE SEQUENCE</scope>
    <source>
        <strain evidence="4">KCTC 42651</strain>
    </source>
</reference>
<dbReference type="Pfam" id="PF20437">
    <property type="entry name" value="LonC_helical"/>
    <property type="match status" value="1"/>
</dbReference>
<sequence length="804" mass="87968">MAPEQLSAEPYSAEPLPAEALYRRTNLSGLDFRTTKELADVETLVGQDRALEAVRFAARMRSRGYNLFVVGPKGSGKHAAVRRYLTERAVALPSPDDWVYVNDFDDAHRPRCLPLPAGTGPAFARRLAALVADLRDSVPSLFEGEDYRLKREALDKRFAEQSEARFKDVAQEAGKRGLALLRTQQGLVVAPVADGKPMPQEAFDALPEPRRAELQAAIEEVQGHLRAAVHKAPIVERERQAAVRELDRSEAAALVDIEIAEARSGLDLPPAAAAWMDRLRDDLIDNVSAFAPADEAGDAGPPGGRFRRWEANVLVSNDPDAGAPVVSEDHPTLGRLVGRIEHRAHMGAMLTDFTLIRPGALHQANGGYLLLNAQKLLRNQHAWDALKRALYAERVVIEGPAESATTALAVSIQPCPVPLAVKIVLFGDQRVYAALSAMDPDFADLFKVAADFDDVMDRDAAHDMLYARLIATIQRRSGLRPFDRRAVERVIEHCSRMVSDARKVTARVGAIADVMREADYVGRDRRHKVIRAADVEDALDAQRYRTDRVERRLREQILRETVRIATDGRAVGQVNGLTVMQAGQLAFGRPTRISARVRVGRGRVIDIEREVELGGPLHSKGMLILQGYLAATYAPEVPVALQASVVFEQSYGGVDGDSASSTELYALLSALSGLPIRQGVAVTGSVDQMGRVQAIGGVNEKIEGFFDVCNERGLTGEQGVMIPRANVEHLMLKPEVVEACRRGAFRIWPVDTIDRGITLLTGVPAGERGADGLFPEGSVNRLVEDRMLAFAAARRLYLGDAEDR</sequence>
<comment type="caution">
    <text evidence="4">The sequence shown here is derived from an EMBL/GenBank/DDBJ whole genome shotgun (WGS) entry which is preliminary data.</text>
</comment>
<dbReference type="SUPFAM" id="SSF52540">
    <property type="entry name" value="P-loop containing nucleoside triphosphate hydrolases"/>
    <property type="match status" value="1"/>
</dbReference>
<dbReference type="GO" id="GO:0030163">
    <property type="term" value="P:protein catabolic process"/>
    <property type="evidence" value="ECO:0007669"/>
    <property type="project" value="InterPro"/>
</dbReference>
<dbReference type="SUPFAM" id="SSF54211">
    <property type="entry name" value="Ribosomal protein S5 domain 2-like"/>
    <property type="match status" value="1"/>
</dbReference>
<comment type="similarity">
    <text evidence="2">Belongs to the peptidase S16 family.</text>
</comment>
<dbReference type="EC" id="3.4.21.53" evidence="2"/>
<evidence type="ECO:0000313" key="4">
    <source>
        <dbReference type="EMBL" id="GHD59750.1"/>
    </source>
</evidence>
<dbReference type="Gene3D" id="1.10.8.60">
    <property type="match status" value="1"/>
</dbReference>
<organism evidence="4 5">
    <name type="scientific">Thalassobaculum fulvum</name>
    <dbReference type="NCBI Taxonomy" id="1633335"/>
    <lineage>
        <taxon>Bacteria</taxon>
        <taxon>Pseudomonadati</taxon>
        <taxon>Pseudomonadota</taxon>
        <taxon>Alphaproteobacteria</taxon>
        <taxon>Rhodospirillales</taxon>
        <taxon>Thalassobaculaceae</taxon>
        <taxon>Thalassobaculum</taxon>
    </lineage>
</organism>
<dbReference type="InterPro" id="IPR014721">
    <property type="entry name" value="Ribsml_uS5_D2-typ_fold_subgr"/>
</dbReference>
<dbReference type="InterPro" id="IPR027417">
    <property type="entry name" value="P-loop_NTPase"/>
</dbReference>
<dbReference type="GO" id="GO:0004252">
    <property type="term" value="F:serine-type endopeptidase activity"/>
    <property type="evidence" value="ECO:0007669"/>
    <property type="project" value="UniProtKB-UniRule"/>
</dbReference>
<dbReference type="InterPro" id="IPR027065">
    <property type="entry name" value="Lon_Prtase"/>
</dbReference>
<dbReference type="Pfam" id="PF20436">
    <property type="entry name" value="LonB_AAA-LID"/>
    <property type="match status" value="1"/>
</dbReference>
<dbReference type="Pfam" id="PF13654">
    <property type="entry name" value="AAA_32"/>
    <property type="match status" value="1"/>
</dbReference>
<protein>
    <recommendedName>
        <fullName evidence="2">endopeptidase La</fullName>
        <ecNumber evidence="2">3.4.21.53</ecNumber>
    </recommendedName>
</protein>
<dbReference type="RefSeq" id="WP_189993815.1">
    <property type="nucleotide sequence ID" value="NZ_BMZS01000011.1"/>
</dbReference>
<proteinExistence type="inferred from homology"/>